<evidence type="ECO:0000313" key="2">
    <source>
        <dbReference type="Proteomes" id="UP000237000"/>
    </source>
</evidence>
<dbReference type="Proteomes" id="UP000237000">
    <property type="component" value="Unassembled WGS sequence"/>
</dbReference>
<keyword evidence="2" id="KW-1185">Reference proteome</keyword>
<reference evidence="2" key="1">
    <citation type="submission" date="2016-06" db="EMBL/GenBank/DDBJ databases">
        <title>Parallel loss of symbiosis genes in relatives of nitrogen-fixing non-legume Parasponia.</title>
        <authorList>
            <person name="Van Velzen R."/>
            <person name="Holmer R."/>
            <person name="Bu F."/>
            <person name="Rutten L."/>
            <person name="Van Zeijl A."/>
            <person name="Liu W."/>
            <person name="Santuari L."/>
            <person name="Cao Q."/>
            <person name="Sharma T."/>
            <person name="Shen D."/>
            <person name="Roswanjaya Y."/>
            <person name="Wardhani T."/>
            <person name="Kalhor M.S."/>
            <person name="Jansen J."/>
            <person name="Van den Hoogen J."/>
            <person name="Gungor B."/>
            <person name="Hartog M."/>
            <person name="Hontelez J."/>
            <person name="Verver J."/>
            <person name="Yang W.-C."/>
            <person name="Schijlen E."/>
            <person name="Repin R."/>
            <person name="Schilthuizen M."/>
            <person name="Schranz E."/>
            <person name="Heidstra R."/>
            <person name="Miyata K."/>
            <person name="Fedorova E."/>
            <person name="Kohlen W."/>
            <person name="Bisseling T."/>
            <person name="Smit S."/>
            <person name="Geurts R."/>
        </authorList>
    </citation>
    <scope>NUCLEOTIDE SEQUENCE [LARGE SCALE GENOMIC DNA]</scope>
    <source>
        <strain evidence="2">cv. RG33-2</strain>
    </source>
</reference>
<sequence>MWKKLYHWRWNGLAGRLYDGSSNLGNRFIGGLYNQCNGLYNRSKLLTGWLCSDISMLNSSCGREIHQPSNTDTIYSSTVNLSNSWSSRQIHSHGRERINGQNIHEQSNENAKDASLVNLSDGQM</sequence>
<dbReference type="EMBL" id="JXTC01000137">
    <property type="protein sequence ID" value="PON86034.1"/>
    <property type="molecule type" value="Genomic_DNA"/>
</dbReference>
<accession>A0A2P5EKJ0</accession>
<comment type="caution">
    <text evidence="1">The sequence shown here is derived from an EMBL/GenBank/DDBJ whole genome shotgun (WGS) entry which is preliminary data.</text>
</comment>
<gene>
    <name evidence="1" type="ORF">TorRG33x02_180840</name>
</gene>
<protein>
    <submittedName>
        <fullName evidence="1">Uncharacterized protein</fullName>
    </submittedName>
</protein>
<name>A0A2P5EKJ0_TREOI</name>
<proteinExistence type="predicted"/>
<dbReference type="AlphaFoldDB" id="A0A2P5EKJ0"/>
<organism evidence="1 2">
    <name type="scientific">Trema orientale</name>
    <name type="common">Charcoal tree</name>
    <name type="synonym">Celtis orientalis</name>
    <dbReference type="NCBI Taxonomy" id="63057"/>
    <lineage>
        <taxon>Eukaryota</taxon>
        <taxon>Viridiplantae</taxon>
        <taxon>Streptophyta</taxon>
        <taxon>Embryophyta</taxon>
        <taxon>Tracheophyta</taxon>
        <taxon>Spermatophyta</taxon>
        <taxon>Magnoliopsida</taxon>
        <taxon>eudicotyledons</taxon>
        <taxon>Gunneridae</taxon>
        <taxon>Pentapetalae</taxon>
        <taxon>rosids</taxon>
        <taxon>fabids</taxon>
        <taxon>Rosales</taxon>
        <taxon>Cannabaceae</taxon>
        <taxon>Trema</taxon>
    </lineage>
</organism>
<dbReference type="InParanoid" id="A0A2P5EKJ0"/>
<evidence type="ECO:0000313" key="1">
    <source>
        <dbReference type="EMBL" id="PON86034.1"/>
    </source>
</evidence>